<dbReference type="Proteomes" id="UP001469553">
    <property type="component" value="Unassembled WGS sequence"/>
</dbReference>
<name>A0ABV0ZQA9_9TELE</name>
<reference evidence="1 2" key="1">
    <citation type="submission" date="2021-06" db="EMBL/GenBank/DDBJ databases">
        <authorList>
            <person name="Palmer J.M."/>
        </authorList>
    </citation>
    <scope>NUCLEOTIDE SEQUENCE [LARGE SCALE GENOMIC DNA]</scope>
    <source>
        <strain evidence="1 2">AS_MEX2019</strain>
        <tissue evidence="1">Muscle</tissue>
    </source>
</reference>
<dbReference type="EMBL" id="JAHRIP010068939">
    <property type="protein sequence ID" value="MEQ2308443.1"/>
    <property type="molecule type" value="Genomic_DNA"/>
</dbReference>
<evidence type="ECO:0000313" key="2">
    <source>
        <dbReference type="Proteomes" id="UP001469553"/>
    </source>
</evidence>
<comment type="caution">
    <text evidence="1">The sequence shown here is derived from an EMBL/GenBank/DDBJ whole genome shotgun (WGS) entry which is preliminary data.</text>
</comment>
<sequence length="139" mass="15663">MVGGESKDALPDTSTENLSYFLLEADAAFPRLHYALHNRSYVCQYWLTNLLCSHSAPMFSSTSDASMKLLQVLSTMSPFNTLLLRGPITVFSLHICCHIILKRCDRVAKKILRCDHKGPHMFPVKIINDSESFIGLNVF</sequence>
<protein>
    <submittedName>
        <fullName evidence="1">Uncharacterized protein</fullName>
    </submittedName>
</protein>
<gene>
    <name evidence="1" type="ORF">AMECASPLE_028332</name>
</gene>
<organism evidence="1 2">
    <name type="scientific">Ameca splendens</name>
    <dbReference type="NCBI Taxonomy" id="208324"/>
    <lineage>
        <taxon>Eukaryota</taxon>
        <taxon>Metazoa</taxon>
        <taxon>Chordata</taxon>
        <taxon>Craniata</taxon>
        <taxon>Vertebrata</taxon>
        <taxon>Euteleostomi</taxon>
        <taxon>Actinopterygii</taxon>
        <taxon>Neopterygii</taxon>
        <taxon>Teleostei</taxon>
        <taxon>Neoteleostei</taxon>
        <taxon>Acanthomorphata</taxon>
        <taxon>Ovalentaria</taxon>
        <taxon>Atherinomorphae</taxon>
        <taxon>Cyprinodontiformes</taxon>
        <taxon>Goodeidae</taxon>
        <taxon>Ameca</taxon>
    </lineage>
</organism>
<evidence type="ECO:0000313" key="1">
    <source>
        <dbReference type="EMBL" id="MEQ2308443.1"/>
    </source>
</evidence>
<proteinExistence type="predicted"/>
<keyword evidence="2" id="KW-1185">Reference proteome</keyword>
<accession>A0ABV0ZQA9</accession>